<dbReference type="Pfam" id="PF00226">
    <property type="entry name" value="DnaJ"/>
    <property type="match status" value="1"/>
</dbReference>
<dbReference type="PROSITE" id="PS50076">
    <property type="entry name" value="DNAJ_2"/>
    <property type="match status" value="1"/>
</dbReference>
<feature type="region of interest" description="Disordered" evidence="1">
    <location>
        <begin position="1000"/>
        <end position="1087"/>
    </location>
</feature>
<dbReference type="SUPFAM" id="SSF48452">
    <property type="entry name" value="TPR-like"/>
    <property type="match status" value="2"/>
</dbReference>
<dbReference type="PROSITE" id="PS00636">
    <property type="entry name" value="DNAJ_1"/>
    <property type="match status" value="1"/>
</dbReference>
<dbReference type="SMART" id="SM00271">
    <property type="entry name" value="DnaJ"/>
    <property type="match status" value="1"/>
</dbReference>
<dbReference type="PRINTS" id="PR00625">
    <property type="entry name" value="JDOMAIN"/>
</dbReference>
<name>A0A1D1YKX2_9ARAE</name>
<dbReference type="SUPFAM" id="SSF46565">
    <property type="entry name" value="Chaperone J-domain"/>
    <property type="match status" value="1"/>
</dbReference>
<feature type="region of interest" description="Disordered" evidence="1">
    <location>
        <begin position="1809"/>
        <end position="1838"/>
    </location>
</feature>
<feature type="compositionally biased region" description="Polar residues" evidence="1">
    <location>
        <begin position="192"/>
        <end position="202"/>
    </location>
</feature>
<evidence type="ECO:0000313" key="3">
    <source>
        <dbReference type="EMBL" id="JAT55286.1"/>
    </source>
</evidence>
<feature type="compositionally biased region" description="Basic and acidic residues" evidence="1">
    <location>
        <begin position="774"/>
        <end position="783"/>
    </location>
</feature>
<sequence>MSPALVDFRAHSAAASSPGTLPKKTSPPRNPRVGGSVTPFSSDRPRVPTAGMDPEGGAGRAAPPPPPPPRPGVQNLESVFSMLFPSPKVGSAPPSSGLSKPRFAKTRRHFPSPRVRPGSVVAADSEDAGDPGFNPFRWVPPSARVPAEKTGCSGSDGLECAESDSSGFVFRGDLNLGRGDTAVASTKDAGHSTGSSTPSHLKSSAAGDTGNASLKFATVGSTVSSAGVFGFGTRADSSYFDGNMASTSRVPDEIERNADLFGNMKEADSSTGVDQKQTFIFLRGHNLSSSGVNSVRKLPEVAKATDTGRGTAFLSEISKEEGMCSSAGGFMFGNSSKKGIAADGFDKSATAKLPQEMQKLNTGGSGYADITGRAKAADQNLEAGDDGAFVFGTNKVVLGSSGESNVTEGAFVFGSSLKKCSVPDLNSTDGLDENSVGKLPEEIQKLDIKDASLNNWSTETENVGCKFTTAGCSISGAKKIPDASTFDFSSMVKHSHFDENMTSRLPDEMRKLNLEVPSGFEKMKGPGNSKVDQKKTFVLGSNLNSGSSHKNFVSALPEELTSVNSRKDTAHQPENGKEEDMHSSAGVFMFGSSSKKSTVSDQNAVDGFEKSTAAGKLPEDMQKLNIIDSGDTDIGKARIENDGIEASGGGFVFGSGKNVSGSFGVGDVTAGVSVFGSTSKKSNVPDLCPFDGPDKSSMTDKYGISASGSNEIFSGSFGESNPSASCFVFGSSSMQGRSCDRGTFDGFDRRTVNKLPDEMQKLNIRGLGNGSTSEKTKGDDHSSENSAFVFGNKKDLSASSGESDSISGAFVFGGSSNRSTACNQGTADWFDKGKKLTDELQNLNIRGSMDSDNLEKTKRDDHNSMANDTGAFISGSNKNISASCSHDYSTTSTSIPLRFSFHTINQDGISSVSGGPPEPTDYFAGPAANTNAPSCSSSFGPSSQLSGYEFSFTGCCEGQGTPNINYRTTKQDASGYSKDGFVSGSCQSFAFNVKNGVVGHSRSKKRRSKSRGSATHYQKGFISSRKSSQVNPELDSPEDYSPMDFSPCQLETSLAEECSREASGTSGDSIHFNSHPSFTDTRNSVPVGPRDEELVHATERLVINEEHLKYQPYEGEINTRAGTDMAPGPSFVEEHASGLEYKVFPSKEDTQSRPNSTEAGVNAPAHLFGSEFGEHAGGSEFTFASCSNGIDKSRFSFSAIPSTQGSFSASKHSHRRKFRTKVGHVPFISNPGVNVKFSSPTAQLFPDVSISSQMDSTNAQARGPSVPQCSEGKRLEINKKPEVKQESISIAAASIAAKEACEKWRLRGNQAYANGDLSKAEEYYTRGVNSINPDETSRSCHRALMLCYSNRAASRMSTGRIREALCDCMMAAAIDSDFLRAKLRAANCHLLLGEIEEACSFFKACLPKGNELRLDLKFVSEATDGLQRAKQVADYMEQAAALLQKRTTNNALSAIQIITEALSLSTYSESLVEMKARSLLMLRRYDELIQLCDQTLDSAERNSSLCSADDQFKDGGNSSRLRTSPARAWRSYLKAKAYFCSGRLEEAVTSLQENEKVEDNVDRTGSKSDSLTLLSSTVRELIRLKIAGNTAFKAGRHSEAVEHYTTALAYNIESHPFAAVCFCNRAATYQALGQITDAISDCSLAIALDPNYPKAISRRATLHEMIRDYGQASNDLCRLVSLLESKLEDNSGCKRSTSNGDDPEVSRLRLAKVEEKARKEIPLDMYMILGIEPSSDAVEIRKAYRKAALRHHPDKAGHFLARSENTDEGLWKQVADEVHRDADHLFKVIGEAYAVLSDRSKRLQYDAEEEIRNSPKGNGSSNTSRTQPDFHGTHFERSNSRWQSRDHWKSYGSSNQRWSGSYQTNRYF</sequence>
<dbReference type="PANTHER" id="PTHR45181:SF4">
    <property type="entry name" value="HEAT SHOCK PROTEIN DNAJ WITH TETRATRICOPEPTIDE REPEAT-CONTAINING PROTEIN"/>
    <property type="match status" value="1"/>
</dbReference>
<dbReference type="InterPro" id="IPR019734">
    <property type="entry name" value="TPR_rpt"/>
</dbReference>
<reference evidence="3" key="1">
    <citation type="submission" date="2015-07" db="EMBL/GenBank/DDBJ databases">
        <title>Transcriptome Assembly of Anthurium amnicola.</title>
        <authorList>
            <person name="Suzuki J."/>
        </authorList>
    </citation>
    <scope>NUCLEOTIDE SEQUENCE</scope>
</reference>
<dbReference type="GO" id="GO:0005783">
    <property type="term" value="C:endoplasmic reticulum"/>
    <property type="evidence" value="ECO:0007669"/>
    <property type="project" value="UniProtKB-ARBA"/>
</dbReference>
<dbReference type="CDD" id="cd06257">
    <property type="entry name" value="DnaJ"/>
    <property type="match status" value="1"/>
</dbReference>
<evidence type="ECO:0000256" key="1">
    <source>
        <dbReference type="SAM" id="MobiDB-lite"/>
    </source>
</evidence>
<dbReference type="SMART" id="SM00028">
    <property type="entry name" value="TPR"/>
    <property type="match status" value="7"/>
</dbReference>
<organism evidence="3">
    <name type="scientific">Anthurium amnicola</name>
    <dbReference type="NCBI Taxonomy" id="1678845"/>
    <lineage>
        <taxon>Eukaryota</taxon>
        <taxon>Viridiplantae</taxon>
        <taxon>Streptophyta</taxon>
        <taxon>Embryophyta</taxon>
        <taxon>Tracheophyta</taxon>
        <taxon>Spermatophyta</taxon>
        <taxon>Magnoliopsida</taxon>
        <taxon>Liliopsida</taxon>
        <taxon>Araceae</taxon>
        <taxon>Pothoideae</taxon>
        <taxon>Potheae</taxon>
        <taxon>Anthurium</taxon>
    </lineage>
</organism>
<proteinExistence type="predicted"/>
<feature type="compositionally biased region" description="Polar residues" evidence="1">
    <location>
        <begin position="1851"/>
        <end position="1868"/>
    </location>
</feature>
<dbReference type="InterPro" id="IPR018253">
    <property type="entry name" value="DnaJ_domain_CS"/>
</dbReference>
<feature type="compositionally biased region" description="Basic residues" evidence="1">
    <location>
        <begin position="1001"/>
        <end position="1010"/>
    </location>
</feature>
<dbReference type="InterPro" id="IPR001623">
    <property type="entry name" value="DnaJ_domain"/>
</dbReference>
<feature type="region of interest" description="Disordered" evidence="1">
    <location>
        <begin position="559"/>
        <end position="581"/>
    </location>
</feature>
<evidence type="ECO:0000259" key="2">
    <source>
        <dbReference type="PROSITE" id="PS50076"/>
    </source>
</evidence>
<feature type="compositionally biased region" description="Polar residues" evidence="1">
    <location>
        <begin position="1815"/>
        <end position="1827"/>
    </location>
</feature>
<dbReference type="Gene3D" id="1.10.287.110">
    <property type="entry name" value="DnaJ domain"/>
    <property type="match status" value="1"/>
</dbReference>
<dbReference type="InterPro" id="IPR036869">
    <property type="entry name" value="J_dom_sf"/>
</dbReference>
<dbReference type="EMBL" id="GDJX01012650">
    <property type="protein sequence ID" value="JAT55286.1"/>
    <property type="molecule type" value="Transcribed_RNA"/>
</dbReference>
<dbReference type="InterPro" id="IPR011990">
    <property type="entry name" value="TPR-like_helical_dom_sf"/>
</dbReference>
<gene>
    <name evidence="3" type="primary">Dnajc7_0</name>
    <name evidence="3" type="ORF">g.86431</name>
</gene>
<feature type="region of interest" description="Disordered" evidence="1">
    <location>
        <begin position="181"/>
        <end position="207"/>
    </location>
</feature>
<feature type="compositionally biased region" description="Pro residues" evidence="1">
    <location>
        <begin position="62"/>
        <end position="71"/>
    </location>
</feature>
<dbReference type="PANTHER" id="PTHR45181">
    <property type="entry name" value="HEAT SHOCK PROTEIN DNAJ WITH TETRATRICOPEPTIDE REPEAT-CONTAINING PROTEIN"/>
    <property type="match status" value="1"/>
</dbReference>
<feature type="domain" description="J" evidence="2">
    <location>
        <begin position="1724"/>
        <end position="1809"/>
    </location>
</feature>
<feature type="region of interest" description="Disordered" evidence="1">
    <location>
        <begin position="1849"/>
        <end position="1868"/>
    </location>
</feature>
<feature type="compositionally biased region" description="Polar residues" evidence="1">
    <location>
        <begin position="1062"/>
        <end position="1084"/>
    </location>
</feature>
<protein>
    <submittedName>
        <fullName evidence="3">DnaJ subfamily C member 7</fullName>
    </submittedName>
</protein>
<feature type="compositionally biased region" description="Basic residues" evidence="1">
    <location>
        <begin position="102"/>
        <end position="111"/>
    </location>
</feature>
<accession>A0A1D1YKX2</accession>
<feature type="region of interest" description="Disordered" evidence="1">
    <location>
        <begin position="1"/>
        <end position="140"/>
    </location>
</feature>
<dbReference type="Gene3D" id="1.25.40.10">
    <property type="entry name" value="Tetratricopeptide repeat domain"/>
    <property type="match status" value="3"/>
</dbReference>
<feature type="region of interest" description="Disordered" evidence="1">
    <location>
        <begin position="763"/>
        <end position="786"/>
    </location>
</feature>
<feature type="compositionally biased region" description="Basic and acidic residues" evidence="1">
    <location>
        <begin position="565"/>
        <end position="581"/>
    </location>
</feature>